<dbReference type="EMBL" id="JAGINT010000001">
    <property type="protein sequence ID" value="MBP2351785.1"/>
    <property type="molecule type" value="Genomic_DNA"/>
</dbReference>
<feature type="signal peptide" evidence="1">
    <location>
        <begin position="1"/>
        <end position="22"/>
    </location>
</feature>
<keyword evidence="1" id="KW-0732">Signal</keyword>
<protein>
    <submittedName>
        <fullName evidence="2">ABC-type glycerol-3-phosphate transport system substrate-binding protein</fullName>
    </submittedName>
</protein>
<name>A0ABS4UJE8_9ACTN</name>
<dbReference type="SUPFAM" id="SSF53850">
    <property type="entry name" value="Periplasmic binding protein-like II"/>
    <property type="match status" value="1"/>
</dbReference>
<proteinExistence type="predicted"/>
<dbReference type="RefSeq" id="WP_209694644.1">
    <property type="nucleotide sequence ID" value="NZ_BAAAVU010000013.1"/>
</dbReference>
<dbReference type="InterPro" id="IPR006059">
    <property type="entry name" value="SBP"/>
</dbReference>
<gene>
    <name evidence="2" type="ORF">JOF29_002868</name>
</gene>
<dbReference type="Pfam" id="PF01547">
    <property type="entry name" value="SBP_bac_1"/>
    <property type="match status" value="1"/>
</dbReference>
<comment type="caution">
    <text evidence="2">The sequence shown here is derived from an EMBL/GenBank/DDBJ whole genome shotgun (WGS) entry which is preliminary data.</text>
</comment>
<feature type="chain" id="PRO_5045251880" evidence="1">
    <location>
        <begin position="23"/>
        <end position="454"/>
    </location>
</feature>
<evidence type="ECO:0000313" key="3">
    <source>
        <dbReference type="Proteomes" id="UP000755585"/>
    </source>
</evidence>
<evidence type="ECO:0000256" key="1">
    <source>
        <dbReference type="SAM" id="SignalP"/>
    </source>
</evidence>
<organism evidence="2 3">
    <name type="scientific">Kribbella aluminosa</name>
    <dbReference type="NCBI Taxonomy" id="416017"/>
    <lineage>
        <taxon>Bacteria</taxon>
        <taxon>Bacillati</taxon>
        <taxon>Actinomycetota</taxon>
        <taxon>Actinomycetes</taxon>
        <taxon>Propionibacteriales</taxon>
        <taxon>Kribbellaceae</taxon>
        <taxon>Kribbella</taxon>
    </lineage>
</organism>
<dbReference type="InterPro" id="IPR050490">
    <property type="entry name" value="Bact_solute-bd_prot1"/>
</dbReference>
<dbReference type="Gene3D" id="3.40.190.10">
    <property type="entry name" value="Periplasmic binding protein-like II"/>
    <property type="match status" value="1"/>
</dbReference>
<accession>A0ABS4UJE8</accession>
<sequence>MIARRQVLATFAGIAVAGPLVACSSGSSSGSTDPNAPVKISIGDRPTPDNAAALKQYNDTVAAFMKANPNITIDTSETVWDPQTFQAQVAGGTLPTVLSVAFTEPALLMANRQLPDITDQLKSMGLLDQLNPAVLPTVSRDNRIYAVPIFVYTFALIYNRKLFTAAGLDPDKPPTTWDEVRAAAKAITQKTGKTGFGAMTTKNQGGWGFTNMVYGMGGRIESGDGKKSRLTDEPVVKTLQLLKDMRWTDNSLGSQFLYDANGVTQDFAAGKVGMMLHLPAVWSDLVKKFGMKAADVGVGQSPQAGTDLKGVLTGGNVRIISIKASSEQVNAALKWIAYNDFRPFSDKAVAVANVKATLANKDFVGIPGVTPLGEKQYDQYLEWIKPSVNVPAAGFTGYTDTVKKMPLIAEPPNKAQEAYKALDTVVQKVMTDQSVDPAALLSDAAKSLDSKLSR</sequence>
<keyword evidence="3" id="KW-1185">Reference proteome</keyword>
<dbReference type="PANTHER" id="PTHR43649">
    <property type="entry name" value="ARABINOSE-BINDING PROTEIN-RELATED"/>
    <property type="match status" value="1"/>
</dbReference>
<evidence type="ECO:0000313" key="2">
    <source>
        <dbReference type="EMBL" id="MBP2351785.1"/>
    </source>
</evidence>
<reference evidence="2 3" key="1">
    <citation type="submission" date="2021-03" db="EMBL/GenBank/DDBJ databases">
        <title>Sequencing the genomes of 1000 actinobacteria strains.</title>
        <authorList>
            <person name="Klenk H.-P."/>
        </authorList>
    </citation>
    <scope>NUCLEOTIDE SEQUENCE [LARGE SCALE GENOMIC DNA]</scope>
    <source>
        <strain evidence="2 3">DSM 18824</strain>
    </source>
</reference>
<dbReference type="Proteomes" id="UP000755585">
    <property type="component" value="Unassembled WGS sequence"/>
</dbReference>
<dbReference type="PANTHER" id="PTHR43649:SF16">
    <property type="entry name" value="SUGAR-BINDING LIPOPROTEIN"/>
    <property type="match status" value="1"/>
</dbReference>